<sequence>MDMSLRLNETIFNLICINIVPQIYDRITSIVIANNSRVRALNSISENFNQFVSLRALTLLDIDSKSDLEHILLKYQKQLSVLFIHTNKIEDETVISDICAMVLCEKSTNLRNCSLNFRNNCVFKNVTMSNIECLTIGWCSMSELFSLLIHTRKLRKLNIRYLCNYDYRTLNETHLMINNLNVFLYFVPFNNIELLLNYIPKLKKLTIKGQLDDFSYTDSQLWQTLLTSSIPLLTLFSLDITILTRISNIQDVVDKFQTDFWTQRWNLTISCRYHKNLILVVNGKQKIAAQQSLSNESQENSSDC</sequence>
<name>A0A815EUD6_9BILA</name>
<comment type="caution">
    <text evidence="1">The sequence shown here is derived from an EMBL/GenBank/DDBJ whole genome shotgun (WGS) entry which is preliminary data.</text>
</comment>
<evidence type="ECO:0000313" key="3">
    <source>
        <dbReference type="Proteomes" id="UP000663829"/>
    </source>
</evidence>
<gene>
    <name evidence="1" type="ORF">GPM918_LOCUS29432</name>
    <name evidence="2" type="ORF">SRO942_LOCUS30013</name>
</gene>
<evidence type="ECO:0000313" key="2">
    <source>
        <dbReference type="EMBL" id="CAF4165226.1"/>
    </source>
</evidence>
<reference evidence="1" key="1">
    <citation type="submission" date="2021-02" db="EMBL/GenBank/DDBJ databases">
        <authorList>
            <person name="Nowell W R."/>
        </authorList>
    </citation>
    <scope>NUCLEOTIDE SEQUENCE</scope>
</reference>
<dbReference type="Proteomes" id="UP000681722">
    <property type="component" value="Unassembled WGS sequence"/>
</dbReference>
<dbReference type="EMBL" id="CAJNOQ010013361">
    <property type="protein sequence ID" value="CAF1320126.1"/>
    <property type="molecule type" value="Genomic_DNA"/>
</dbReference>
<dbReference type="EMBL" id="CAJOBC010047224">
    <property type="protein sequence ID" value="CAF4165226.1"/>
    <property type="molecule type" value="Genomic_DNA"/>
</dbReference>
<proteinExistence type="predicted"/>
<keyword evidence="3" id="KW-1185">Reference proteome</keyword>
<dbReference type="Proteomes" id="UP000663829">
    <property type="component" value="Unassembled WGS sequence"/>
</dbReference>
<dbReference type="AlphaFoldDB" id="A0A815EUD6"/>
<evidence type="ECO:0000313" key="1">
    <source>
        <dbReference type="EMBL" id="CAF1320126.1"/>
    </source>
</evidence>
<accession>A0A815EUD6</accession>
<organism evidence="1 3">
    <name type="scientific">Didymodactylos carnosus</name>
    <dbReference type="NCBI Taxonomy" id="1234261"/>
    <lineage>
        <taxon>Eukaryota</taxon>
        <taxon>Metazoa</taxon>
        <taxon>Spiralia</taxon>
        <taxon>Gnathifera</taxon>
        <taxon>Rotifera</taxon>
        <taxon>Eurotatoria</taxon>
        <taxon>Bdelloidea</taxon>
        <taxon>Philodinida</taxon>
        <taxon>Philodinidae</taxon>
        <taxon>Didymodactylos</taxon>
    </lineage>
</organism>
<protein>
    <submittedName>
        <fullName evidence="1">Uncharacterized protein</fullName>
    </submittedName>
</protein>